<evidence type="ECO:0000259" key="2">
    <source>
        <dbReference type="Pfam" id="PF12849"/>
    </source>
</evidence>
<dbReference type="PROSITE" id="PS51257">
    <property type="entry name" value="PROKAR_LIPOPROTEIN"/>
    <property type="match status" value="1"/>
</dbReference>
<organism evidence="3 4">
    <name type="scientific">Candidatus Kutchimonas denitrificans</name>
    <dbReference type="NCBI Taxonomy" id="3056748"/>
    <lineage>
        <taxon>Bacteria</taxon>
        <taxon>Pseudomonadati</taxon>
        <taxon>Gemmatimonadota</taxon>
        <taxon>Gemmatimonadia</taxon>
        <taxon>Candidatus Palauibacterales</taxon>
        <taxon>Candidatus Palauibacteraceae</taxon>
        <taxon>Candidatus Kutchimonas</taxon>
    </lineage>
</organism>
<dbReference type="EMBL" id="JAACAK010000049">
    <property type="protein sequence ID" value="NIR74888.1"/>
    <property type="molecule type" value="Genomic_DNA"/>
</dbReference>
<dbReference type="PANTHER" id="PTHR37945:SF1">
    <property type="entry name" value="EXTRACELLULAR TUNGSTATE BINDING PROTEIN"/>
    <property type="match status" value="1"/>
</dbReference>
<dbReference type="InterPro" id="IPR052738">
    <property type="entry name" value="ABC-Tungstate_binding"/>
</dbReference>
<feature type="domain" description="PBP" evidence="2">
    <location>
        <begin position="30"/>
        <end position="243"/>
    </location>
</feature>
<dbReference type="Gene3D" id="3.40.190.10">
    <property type="entry name" value="Periplasmic binding protein-like II"/>
    <property type="match status" value="2"/>
</dbReference>
<protein>
    <submittedName>
        <fullName evidence="3">Solute-binding protein</fullName>
    </submittedName>
</protein>
<gene>
    <name evidence="3" type="ORF">GWO12_07210</name>
</gene>
<dbReference type="Proteomes" id="UP000702544">
    <property type="component" value="Unassembled WGS sequence"/>
</dbReference>
<evidence type="ECO:0000313" key="3">
    <source>
        <dbReference type="EMBL" id="NIR74888.1"/>
    </source>
</evidence>
<dbReference type="InterPro" id="IPR024370">
    <property type="entry name" value="PBP_domain"/>
</dbReference>
<dbReference type="Pfam" id="PF12849">
    <property type="entry name" value="PBP_like_2"/>
    <property type="match status" value="1"/>
</dbReference>
<dbReference type="PANTHER" id="PTHR37945">
    <property type="entry name" value="EXTRACELLULAR TUNGSTATE BINDING PROTEIN"/>
    <property type="match status" value="1"/>
</dbReference>
<name>A0AAE4Z792_9BACT</name>
<evidence type="ECO:0000256" key="1">
    <source>
        <dbReference type="SAM" id="SignalP"/>
    </source>
</evidence>
<sequence>MMRATVRTLITLLCGLATAGCRGDALRTIVVGVPTTLQDSGLIDVLIPAFGRAHPEWRVRFVAAGSGELLSLGRRGDLDVLLAHAPRAEREFMEAGHGLERRPVMENDFVIVGRESDPAGIRGMTDAAEALSRIADSGELFLSRGDESGTHRKELELRGGRDPGSGYREMGQGMGAVLRAASDRGAYTIADRATFTALASTLELDLLVEGDPRLRNVYSVIVVADARAPEGALAFAKWLTSDDGEAVITDYGVERFGHPLYRPVAQ</sequence>
<reference evidence="3 4" key="1">
    <citation type="submission" date="2020-01" db="EMBL/GenBank/DDBJ databases">
        <title>Genomes assembled from Gulf of Kutch pelagic sediment metagenomes.</title>
        <authorList>
            <person name="Chandrashekar M."/>
            <person name="Mahajan M.S."/>
            <person name="Dave K.J."/>
            <person name="Vatsa P."/>
            <person name="Nathani N.M."/>
        </authorList>
    </citation>
    <scope>NUCLEOTIDE SEQUENCE [LARGE SCALE GENOMIC DNA]</scope>
    <source>
        <strain evidence="3">KS3-K002</strain>
    </source>
</reference>
<proteinExistence type="predicted"/>
<keyword evidence="1" id="KW-0732">Signal</keyword>
<feature type="signal peptide" evidence="1">
    <location>
        <begin position="1"/>
        <end position="19"/>
    </location>
</feature>
<dbReference type="SUPFAM" id="SSF53850">
    <property type="entry name" value="Periplasmic binding protein-like II"/>
    <property type="match status" value="1"/>
</dbReference>
<accession>A0AAE4Z792</accession>
<feature type="chain" id="PRO_5042003758" evidence="1">
    <location>
        <begin position="20"/>
        <end position="266"/>
    </location>
</feature>
<evidence type="ECO:0000313" key="4">
    <source>
        <dbReference type="Proteomes" id="UP000702544"/>
    </source>
</evidence>
<dbReference type="AlphaFoldDB" id="A0AAE4Z792"/>
<comment type="caution">
    <text evidence="3">The sequence shown here is derived from an EMBL/GenBank/DDBJ whole genome shotgun (WGS) entry which is preliminary data.</text>
</comment>